<accession>A0A2W1JRW1</accession>
<dbReference type="Gene3D" id="3.90.20.20">
    <property type="match status" value="1"/>
</dbReference>
<dbReference type="PROSITE" id="PS01071">
    <property type="entry name" value="GRPE"/>
    <property type="match status" value="1"/>
</dbReference>
<feature type="compositionally biased region" description="Low complexity" evidence="13">
    <location>
        <begin position="54"/>
        <end position="70"/>
    </location>
</feature>
<dbReference type="PANTHER" id="PTHR21237:SF23">
    <property type="entry name" value="GRPE PROTEIN HOMOLOG, MITOCHONDRIAL"/>
    <property type="match status" value="1"/>
</dbReference>
<feature type="compositionally biased region" description="Polar residues" evidence="13">
    <location>
        <begin position="21"/>
        <end position="30"/>
    </location>
</feature>
<evidence type="ECO:0000313" key="14">
    <source>
        <dbReference type="EMBL" id="PZD71801.1"/>
    </source>
</evidence>
<keyword evidence="6 10" id="KW-0143">Chaperone</keyword>
<evidence type="ECO:0000256" key="5">
    <source>
        <dbReference type="ARBA" id="ARBA00023016"/>
    </source>
</evidence>
<comment type="function">
    <text evidence="7 10 11">Participates actively in the response to hyperosmotic and heat shock by preventing the aggregation of stress-denatured proteins, in association with DnaK and GrpE. It is the nucleotide exchange factor for DnaK and may function as a thermosensor. Unfolded proteins bind initially to DnaJ; upon interaction with the DnaJ-bound protein, DnaK hydrolyzes its bound ATP, resulting in the formation of a stable complex. GrpE releases ADP from DnaK; ATP binding to DnaK triggers the release of the substrate protein, thus completing the reaction cycle. Several rounds of ATP-dependent interactions between DnaJ, DnaK and GrpE are required for fully efficient folding.</text>
</comment>
<evidence type="ECO:0000256" key="1">
    <source>
        <dbReference type="ARBA" id="ARBA00004496"/>
    </source>
</evidence>
<dbReference type="HAMAP" id="MF_01151">
    <property type="entry name" value="GrpE"/>
    <property type="match status" value="1"/>
</dbReference>
<dbReference type="CDD" id="cd00446">
    <property type="entry name" value="GrpE"/>
    <property type="match status" value="1"/>
</dbReference>
<dbReference type="Gene3D" id="2.30.22.10">
    <property type="entry name" value="Head domain of nucleotide exchange factor GrpE"/>
    <property type="match status" value="1"/>
</dbReference>
<evidence type="ECO:0000256" key="12">
    <source>
        <dbReference type="RuleBase" id="RU004478"/>
    </source>
</evidence>
<dbReference type="SUPFAM" id="SSF51064">
    <property type="entry name" value="Head domain of nucleotide exchange factor GrpE"/>
    <property type="match status" value="1"/>
</dbReference>
<dbReference type="GO" id="GO:0051082">
    <property type="term" value="F:unfolded protein binding"/>
    <property type="evidence" value="ECO:0007669"/>
    <property type="project" value="TreeGrafter"/>
</dbReference>
<protein>
    <recommendedName>
        <fullName evidence="8 10">Protein GrpE</fullName>
    </recommendedName>
    <alternativeName>
        <fullName evidence="9 10">HSP-70 cofactor</fullName>
    </alternativeName>
</protein>
<keyword evidence="15" id="KW-1185">Reference proteome</keyword>
<organism evidence="14 15">
    <name type="scientific">Acaryochloris thomasi RCC1774</name>
    <dbReference type="NCBI Taxonomy" id="1764569"/>
    <lineage>
        <taxon>Bacteria</taxon>
        <taxon>Bacillati</taxon>
        <taxon>Cyanobacteriota</taxon>
        <taxon>Cyanophyceae</taxon>
        <taxon>Acaryochloridales</taxon>
        <taxon>Acaryochloridaceae</taxon>
        <taxon>Acaryochloris</taxon>
        <taxon>Acaryochloris thomasi</taxon>
    </lineage>
</organism>
<evidence type="ECO:0000256" key="10">
    <source>
        <dbReference type="HAMAP-Rule" id="MF_01151"/>
    </source>
</evidence>
<comment type="similarity">
    <text evidence="2 10 12">Belongs to the GrpE family.</text>
</comment>
<name>A0A2W1JRW1_9CYAN</name>
<keyword evidence="5 10" id="KW-0346">Stress response</keyword>
<dbReference type="Pfam" id="PF01025">
    <property type="entry name" value="GrpE"/>
    <property type="match status" value="1"/>
</dbReference>
<evidence type="ECO:0000256" key="13">
    <source>
        <dbReference type="SAM" id="MobiDB-lite"/>
    </source>
</evidence>
<evidence type="ECO:0000256" key="8">
    <source>
        <dbReference type="ARBA" id="ARBA00072274"/>
    </source>
</evidence>
<dbReference type="NCBIfam" id="NF010741">
    <property type="entry name" value="PRK14143.1"/>
    <property type="match status" value="1"/>
</dbReference>
<evidence type="ECO:0000256" key="9">
    <source>
        <dbReference type="ARBA" id="ARBA00076414"/>
    </source>
</evidence>
<comment type="subcellular location">
    <subcellularLocation>
        <location evidence="1 10">Cytoplasm</location>
    </subcellularLocation>
</comment>
<dbReference type="EMBL" id="PQWO01000014">
    <property type="protein sequence ID" value="PZD71801.1"/>
    <property type="molecule type" value="Genomic_DNA"/>
</dbReference>
<dbReference type="NCBIfam" id="NF010738">
    <property type="entry name" value="PRK14140.1"/>
    <property type="match status" value="1"/>
</dbReference>
<feature type="region of interest" description="Disordered" evidence="13">
    <location>
        <begin position="1"/>
        <end position="38"/>
    </location>
</feature>
<evidence type="ECO:0000313" key="15">
    <source>
        <dbReference type="Proteomes" id="UP000248857"/>
    </source>
</evidence>
<comment type="subunit">
    <text evidence="3 10">Homodimer.</text>
</comment>
<dbReference type="PANTHER" id="PTHR21237">
    <property type="entry name" value="GRPE PROTEIN"/>
    <property type="match status" value="1"/>
</dbReference>
<evidence type="ECO:0000256" key="6">
    <source>
        <dbReference type="ARBA" id="ARBA00023186"/>
    </source>
</evidence>
<dbReference type="InterPro" id="IPR013805">
    <property type="entry name" value="GrpE_CC"/>
</dbReference>
<dbReference type="PRINTS" id="PR00773">
    <property type="entry name" value="GRPEPROTEIN"/>
</dbReference>
<dbReference type="InterPro" id="IPR000740">
    <property type="entry name" value="GrpE"/>
</dbReference>
<evidence type="ECO:0000256" key="3">
    <source>
        <dbReference type="ARBA" id="ARBA00011738"/>
    </source>
</evidence>
<comment type="caution">
    <text evidence="14">The sequence shown here is derived from an EMBL/GenBank/DDBJ whole genome shotgun (WGS) entry which is preliminary data.</text>
</comment>
<dbReference type="GO" id="GO:0005737">
    <property type="term" value="C:cytoplasm"/>
    <property type="evidence" value="ECO:0007669"/>
    <property type="project" value="UniProtKB-SubCell"/>
</dbReference>
<dbReference type="Proteomes" id="UP000248857">
    <property type="component" value="Unassembled WGS sequence"/>
</dbReference>
<evidence type="ECO:0000256" key="4">
    <source>
        <dbReference type="ARBA" id="ARBA00022490"/>
    </source>
</evidence>
<gene>
    <name evidence="14" type="primary">grpE_2</name>
    <name evidence="10" type="synonym">grpE</name>
    <name evidence="14" type="ORF">C1752_04467</name>
</gene>
<dbReference type="GO" id="GO:0042803">
    <property type="term" value="F:protein homodimerization activity"/>
    <property type="evidence" value="ECO:0007669"/>
    <property type="project" value="InterPro"/>
</dbReference>
<dbReference type="GO" id="GO:0006457">
    <property type="term" value="P:protein folding"/>
    <property type="evidence" value="ECO:0007669"/>
    <property type="project" value="InterPro"/>
</dbReference>
<dbReference type="InterPro" id="IPR009012">
    <property type="entry name" value="GrpE_head"/>
</dbReference>
<dbReference type="AlphaFoldDB" id="A0A2W1JRW1"/>
<reference evidence="14 15" key="1">
    <citation type="journal article" date="2018" name="Sci. Rep.">
        <title>A novel species of the marine cyanobacterium Acaryochloris with a unique pigment content and lifestyle.</title>
        <authorList>
            <person name="Partensky F."/>
            <person name="Six C."/>
            <person name="Ratin M."/>
            <person name="Garczarek L."/>
            <person name="Vaulot D."/>
            <person name="Probert I."/>
            <person name="Calteau A."/>
            <person name="Gourvil P."/>
            <person name="Marie D."/>
            <person name="Grebert T."/>
            <person name="Bouchier C."/>
            <person name="Le Panse S."/>
            <person name="Gachenot M."/>
            <person name="Rodriguez F."/>
            <person name="Garrido J.L."/>
        </authorList>
    </citation>
    <scope>NUCLEOTIDE SEQUENCE [LARGE SCALE GENOMIC DNA]</scope>
    <source>
        <strain evidence="14 15">RCC1774</strain>
    </source>
</reference>
<dbReference type="OrthoDB" id="9812586at2"/>
<feature type="compositionally biased region" description="Polar residues" evidence="13">
    <location>
        <begin position="1"/>
        <end position="10"/>
    </location>
</feature>
<dbReference type="FunFam" id="2.30.22.10:FF:000001">
    <property type="entry name" value="Protein GrpE"/>
    <property type="match status" value="1"/>
</dbReference>
<feature type="region of interest" description="Disordered" evidence="13">
    <location>
        <begin position="50"/>
        <end position="82"/>
    </location>
</feature>
<keyword evidence="4 10" id="KW-0963">Cytoplasm</keyword>
<dbReference type="RefSeq" id="WP_110987697.1">
    <property type="nucleotide sequence ID" value="NZ_CAWNWM010000014.1"/>
</dbReference>
<evidence type="ECO:0000256" key="2">
    <source>
        <dbReference type="ARBA" id="ARBA00009054"/>
    </source>
</evidence>
<dbReference type="GO" id="GO:0000774">
    <property type="term" value="F:adenyl-nucleotide exchange factor activity"/>
    <property type="evidence" value="ECO:0007669"/>
    <property type="project" value="InterPro"/>
</dbReference>
<sequence>MSGDEQQNEYQGDMQPEVDNPVSSDAQQPQDLEMGDDAAVEVPIVEDIPAEIPAVDATETAETTADGSAAPSQESTEETTDALQQKLEGVTGQYMRIAADFDNFRKRTEREKSDLEQRVKRETISELLPVIDSFERAKSHINPQTEEEINIQKSYQGVYKQLVDCLKRIGVAPMRAQGKEFDPNLHEAIMREPTDQFTEGEVMEELVNGYMIGDLVLRHAMVKVAAPAEPMLTSEENSPETLDSQAVE</sequence>
<proteinExistence type="inferred from homology"/>
<dbReference type="GO" id="GO:0051087">
    <property type="term" value="F:protein-folding chaperone binding"/>
    <property type="evidence" value="ECO:0007669"/>
    <property type="project" value="InterPro"/>
</dbReference>
<evidence type="ECO:0000256" key="11">
    <source>
        <dbReference type="RuleBase" id="RU000639"/>
    </source>
</evidence>
<dbReference type="SUPFAM" id="SSF58014">
    <property type="entry name" value="Coiled-coil domain of nucleotide exchange factor GrpE"/>
    <property type="match status" value="1"/>
</dbReference>
<evidence type="ECO:0000256" key="7">
    <source>
        <dbReference type="ARBA" id="ARBA00053401"/>
    </source>
</evidence>